<dbReference type="EMBL" id="CP137316">
    <property type="protein sequence ID" value="WQF90503.1"/>
    <property type="molecule type" value="Genomic_DNA"/>
</dbReference>
<dbReference type="AlphaFoldDB" id="A0AAX4J538"/>
<accession>A0AAX4J538</accession>
<gene>
    <name evidence="1" type="ORF">CDEST_15517</name>
</gene>
<sequence length="118" mass="13181">MSATSKVLQRVESRLKRVKLCVRAYAEVGSDLETSDEDGAYRSNDDCVRDQANAGKIQLGPQSCENNSAGDCWHQQGSETTTHVITIIIRTKTKVRAGYESTKDKWNYDPAGLSCFYR</sequence>
<evidence type="ECO:0000313" key="2">
    <source>
        <dbReference type="Proteomes" id="UP001322277"/>
    </source>
</evidence>
<dbReference type="Proteomes" id="UP001322277">
    <property type="component" value="Chromosome 12"/>
</dbReference>
<dbReference type="GeneID" id="87952017"/>
<protein>
    <submittedName>
        <fullName evidence="1">Uncharacterized protein</fullName>
    </submittedName>
</protein>
<keyword evidence="2" id="KW-1185">Reference proteome</keyword>
<proteinExistence type="predicted"/>
<name>A0AAX4J538_9PEZI</name>
<dbReference type="KEGG" id="cdet:87952017"/>
<evidence type="ECO:0000313" key="1">
    <source>
        <dbReference type="EMBL" id="WQF90503.1"/>
    </source>
</evidence>
<reference evidence="2" key="1">
    <citation type="journal article" date="2023" name="bioRxiv">
        <title>Complete genome of the Medicago anthracnose fungus, Colletotrichum destructivum, reveals a mini-chromosome-like region within a core chromosome.</title>
        <authorList>
            <person name="Lapalu N."/>
            <person name="Simon A."/>
            <person name="Lu A."/>
            <person name="Plaumann P.-L."/>
            <person name="Amselem J."/>
            <person name="Pigne S."/>
            <person name="Auger A."/>
            <person name="Koch C."/>
            <person name="Dallery J.-F."/>
            <person name="O'Connell R.J."/>
        </authorList>
    </citation>
    <scope>NUCLEOTIDE SEQUENCE [LARGE SCALE GENOMIC DNA]</scope>
    <source>
        <strain evidence="2">CBS 520.97</strain>
    </source>
</reference>
<organism evidence="1 2">
    <name type="scientific">Colletotrichum destructivum</name>
    <dbReference type="NCBI Taxonomy" id="34406"/>
    <lineage>
        <taxon>Eukaryota</taxon>
        <taxon>Fungi</taxon>
        <taxon>Dikarya</taxon>
        <taxon>Ascomycota</taxon>
        <taxon>Pezizomycotina</taxon>
        <taxon>Sordariomycetes</taxon>
        <taxon>Hypocreomycetidae</taxon>
        <taxon>Glomerellales</taxon>
        <taxon>Glomerellaceae</taxon>
        <taxon>Colletotrichum</taxon>
        <taxon>Colletotrichum destructivum species complex</taxon>
    </lineage>
</organism>
<dbReference type="RefSeq" id="XP_062787724.1">
    <property type="nucleotide sequence ID" value="XM_062931673.1"/>
</dbReference>